<evidence type="ECO:0000313" key="2">
    <source>
        <dbReference type="Proteomes" id="UP000830768"/>
    </source>
</evidence>
<name>A0ACD3Z6C3_FUSSC</name>
<evidence type="ECO:0000313" key="1">
    <source>
        <dbReference type="EMBL" id="UPK96396.1"/>
    </source>
</evidence>
<reference evidence="1" key="1">
    <citation type="submission" date="2021-11" db="EMBL/GenBank/DDBJ databases">
        <title>Fusarium solani-melongenae Genome sequencing and assembly.</title>
        <authorList>
            <person name="Xie S."/>
            <person name="Huang L."/>
            <person name="Zhang X."/>
        </authorList>
    </citation>
    <scope>NUCLEOTIDE SEQUENCE</scope>
    <source>
        <strain evidence="1">CRI 24-3</strain>
    </source>
</reference>
<accession>A0ACD3Z6C3</accession>
<dbReference type="Proteomes" id="UP000830768">
    <property type="component" value="Chromosome 6"/>
</dbReference>
<dbReference type="EMBL" id="CP090035">
    <property type="protein sequence ID" value="UPK96396.1"/>
    <property type="molecule type" value="Genomic_DNA"/>
</dbReference>
<protein>
    <submittedName>
        <fullName evidence="1">Uncharacterized protein</fullName>
    </submittedName>
</protein>
<keyword evidence="2" id="KW-1185">Reference proteome</keyword>
<organism evidence="1 2">
    <name type="scientific">Fusarium solani subsp. cucurbitae</name>
    <name type="common">Neocosmosporum cucurbitae</name>
    <dbReference type="NCBI Taxonomy" id="2747967"/>
    <lineage>
        <taxon>Eukaryota</taxon>
        <taxon>Fungi</taxon>
        <taxon>Dikarya</taxon>
        <taxon>Ascomycota</taxon>
        <taxon>Pezizomycotina</taxon>
        <taxon>Sordariomycetes</taxon>
        <taxon>Hypocreomycetidae</taxon>
        <taxon>Hypocreales</taxon>
        <taxon>Nectriaceae</taxon>
        <taxon>Fusarium</taxon>
        <taxon>Fusarium solani species complex</taxon>
    </lineage>
</organism>
<proteinExistence type="predicted"/>
<gene>
    <name evidence="1" type="ORF">LCI18_007331</name>
</gene>
<sequence length="941" mass="105302">MQQPEVNQQQKSIGSRSNLGQAILPLPVDYQKWRAVPPQTQLPQPFSQVSQISTTSSYIKTNTSPSPIFSLLQQANASIGPRLVHHSSIMASTTESQEAWFLKSSYPVLFPFHESLKKPQAEFENFLREELRRRHDETPVDLGAGQDQAMTDAGESEAFTLVSNSTTGEIRKGIDAMDVTETNSHDAKPEEPKADTESNPFMEGLVSYGKKEKEPPRNLENMMHTENSDLAYRSTKDALVDLFQELEEVVSGPRLAELLPAAWKADPLDTLKIIFNSRSIHLGKSSRVSFYRCAGWLAQNHPATLVANLQWLSRPIIEKKAKKENEDDAVLVDANEEDDPSKYDVKHGVAHGYWKDLLNILALAANNKLDGLSDPKSVLNSKNPGIIRGKSIAKTRGRGVGRGRGRGRGGARTRRGRIMESDEEKDQKEQKQQTRLPPKEFRRQTRDNRYEAAVKAFNTDPVYRALHLTIARLFAEQLENDLRILRGVDAKAKRTISLCGKWAPSHDHFHDRHTFIISTIAEILYPRDSIQDNRLSPTDDRETYLRFAREEYRKDTSALRKHLEVVERDITLQKFDNIKYDRVPSLAMSQYSKLFIEKDMDHFGAYIDKVAEGKANISGATLLPSTLIQKVRGGSSGSGGNSARDLVDRKVHEIEAKVVDGQWKTLVQRIRDSGSLESCIAVCDVSGSMTYPSFPDNTNPMDSAIGLSLLIAEVAKPPFSGAFITFSARPTVERVDLAKPLGEKYRNMLSSQWGMNTDFVAVFEDLILPMAIKNNLKQEDMVKRVFVFSDMQFDAACGNGSYGWDEEPKKPAQWTTSFERIKSKYQDAGYEMPELVFWNLAGGRAGYSGGGGDTTAPKPVTADEEGTCLVSGYSQGMLKVFLDGGGFEEPEEEDEDEVVVDKDEDGNITEKPIKKKVKMDPLKVVKKAISHKAYDMLKVVD</sequence>